<organism evidence="17 18">
    <name type="scientific">Fusicatenibacter faecihominis</name>
    <dbReference type="NCBI Taxonomy" id="2881276"/>
    <lineage>
        <taxon>Bacteria</taxon>
        <taxon>Bacillati</taxon>
        <taxon>Bacillota</taxon>
        <taxon>Clostridia</taxon>
        <taxon>Lachnospirales</taxon>
        <taxon>Lachnospiraceae</taxon>
        <taxon>Fusicatenibacter</taxon>
    </lineage>
</organism>
<keyword evidence="5 13" id="KW-0347">Helicase</keyword>
<name>A0AAE3DQW4_9FIRM</name>
<keyword evidence="8 13" id="KW-0238">DNA-binding</keyword>
<dbReference type="AlphaFoldDB" id="A0AAE3DQW4"/>
<evidence type="ECO:0000256" key="12">
    <source>
        <dbReference type="ARBA" id="ARBA00048988"/>
    </source>
</evidence>
<dbReference type="RefSeq" id="WP_227614255.1">
    <property type="nucleotide sequence ID" value="NZ_JAJEPR010000003.1"/>
</dbReference>
<proteinExistence type="inferred from homology"/>
<dbReference type="GO" id="GO:0005524">
    <property type="term" value="F:ATP binding"/>
    <property type="evidence" value="ECO:0007669"/>
    <property type="project" value="UniProtKB-UniRule"/>
</dbReference>
<keyword evidence="3 13" id="KW-0227">DNA damage</keyword>
<dbReference type="PANTHER" id="PTHR11070">
    <property type="entry name" value="UVRD / RECB / PCRA DNA HELICASE FAMILY MEMBER"/>
    <property type="match status" value="1"/>
</dbReference>
<dbReference type="InterPro" id="IPR014152">
    <property type="entry name" value="AddA"/>
</dbReference>
<dbReference type="InterPro" id="IPR014016">
    <property type="entry name" value="UvrD-like_ATP-bd"/>
</dbReference>
<evidence type="ECO:0000313" key="18">
    <source>
        <dbReference type="Proteomes" id="UP001197875"/>
    </source>
</evidence>
<dbReference type="Proteomes" id="UP001197875">
    <property type="component" value="Unassembled WGS sequence"/>
</dbReference>
<evidence type="ECO:0000256" key="7">
    <source>
        <dbReference type="ARBA" id="ARBA00022840"/>
    </source>
</evidence>
<accession>A0AAE3DQW4</accession>
<evidence type="ECO:0000256" key="3">
    <source>
        <dbReference type="ARBA" id="ARBA00022763"/>
    </source>
</evidence>
<evidence type="ECO:0000259" key="15">
    <source>
        <dbReference type="PROSITE" id="PS51198"/>
    </source>
</evidence>
<dbReference type="InterPro" id="IPR011335">
    <property type="entry name" value="Restrct_endonuc-II-like"/>
</dbReference>
<evidence type="ECO:0000256" key="6">
    <source>
        <dbReference type="ARBA" id="ARBA00022839"/>
    </source>
</evidence>
<keyword evidence="1 13" id="KW-0540">Nuclease</keyword>
<protein>
    <recommendedName>
        <fullName evidence="13">ATP-dependent helicase/nuclease subunit A</fullName>
        <ecNumber evidence="13">3.1.-.-</ecNumber>
        <ecNumber evidence="13">5.6.2.4</ecNumber>
    </recommendedName>
    <alternativeName>
        <fullName evidence="13">ATP-dependent helicase/nuclease AddA</fullName>
    </alternativeName>
    <alternativeName>
        <fullName evidence="13">DNA 3'-5' helicase AddA</fullName>
    </alternativeName>
</protein>
<comment type="catalytic activity">
    <reaction evidence="12 13">
        <text>ATP + H2O = ADP + phosphate + H(+)</text>
        <dbReference type="Rhea" id="RHEA:13065"/>
        <dbReference type="ChEBI" id="CHEBI:15377"/>
        <dbReference type="ChEBI" id="CHEBI:15378"/>
        <dbReference type="ChEBI" id="CHEBI:30616"/>
        <dbReference type="ChEBI" id="CHEBI:43474"/>
        <dbReference type="ChEBI" id="CHEBI:456216"/>
        <dbReference type="EC" id="5.6.2.4"/>
    </reaction>
</comment>
<keyword evidence="2 13" id="KW-0547">Nucleotide-binding</keyword>
<evidence type="ECO:0000256" key="14">
    <source>
        <dbReference type="PROSITE-ProRule" id="PRU00560"/>
    </source>
</evidence>
<feature type="domain" description="UvrD-like helicase ATP-binding" evidence="15">
    <location>
        <begin position="3"/>
        <end position="470"/>
    </location>
</feature>
<evidence type="ECO:0000256" key="11">
    <source>
        <dbReference type="ARBA" id="ARBA00034617"/>
    </source>
</evidence>
<comment type="function">
    <text evidence="13">The heterodimer acts as both an ATP-dependent DNA helicase and an ATP-dependent, dual-direction single-stranded exonuclease. Recognizes the chi site generating a DNA molecule suitable for the initiation of homologous recombination. The AddA nuclease domain is required for chi fragment generation; this subunit has the helicase and 3' -&gt; 5' nuclease activities.</text>
</comment>
<gene>
    <name evidence="13 17" type="primary">addA</name>
    <name evidence="17" type="ORF">LKD71_02755</name>
</gene>
<evidence type="ECO:0000256" key="1">
    <source>
        <dbReference type="ARBA" id="ARBA00022722"/>
    </source>
</evidence>
<keyword evidence="18" id="KW-1185">Reference proteome</keyword>
<comment type="catalytic activity">
    <reaction evidence="11 13">
        <text>Couples ATP hydrolysis with the unwinding of duplex DNA by translocating in the 3'-5' direction.</text>
        <dbReference type="EC" id="5.6.2.4"/>
    </reaction>
</comment>
<evidence type="ECO:0000259" key="16">
    <source>
        <dbReference type="PROSITE" id="PS51217"/>
    </source>
</evidence>
<dbReference type="PANTHER" id="PTHR11070:SF48">
    <property type="entry name" value="ATP-DEPENDENT HELICASE_NUCLEASE SUBUNIT A"/>
    <property type="match status" value="1"/>
</dbReference>
<keyword evidence="6 13" id="KW-0269">Exonuclease</keyword>
<evidence type="ECO:0000256" key="10">
    <source>
        <dbReference type="ARBA" id="ARBA00023235"/>
    </source>
</evidence>
<dbReference type="GO" id="GO:0033202">
    <property type="term" value="C:DNA helicase complex"/>
    <property type="evidence" value="ECO:0007669"/>
    <property type="project" value="TreeGrafter"/>
</dbReference>
<evidence type="ECO:0000256" key="8">
    <source>
        <dbReference type="ARBA" id="ARBA00023125"/>
    </source>
</evidence>
<dbReference type="GO" id="GO:0008408">
    <property type="term" value="F:3'-5' exonuclease activity"/>
    <property type="evidence" value="ECO:0007669"/>
    <property type="project" value="UniProtKB-UniRule"/>
</dbReference>
<dbReference type="GO" id="GO:0043138">
    <property type="term" value="F:3'-5' DNA helicase activity"/>
    <property type="evidence" value="ECO:0007669"/>
    <property type="project" value="UniProtKB-UniRule"/>
</dbReference>
<dbReference type="SUPFAM" id="SSF52540">
    <property type="entry name" value="P-loop containing nucleoside triphosphate hydrolases"/>
    <property type="match status" value="1"/>
</dbReference>
<dbReference type="PROSITE" id="PS51198">
    <property type="entry name" value="UVRD_HELICASE_ATP_BIND"/>
    <property type="match status" value="1"/>
</dbReference>
<dbReference type="Gene3D" id="3.40.50.300">
    <property type="entry name" value="P-loop containing nucleotide triphosphate hydrolases"/>
    <property type="match status" value="4"/>
</dbReference>
<comment type="subunit">
    <text evidence="13">Heterodimer of AddA and AddB/RexB.</text>
</comment>
<sequence length="1259" mass="144923">MSNQWTPDQKKVIDLRNRNLLVSAAAGSGKTAVLIERILNLISDPVRPVDIDELLVVTFTRAAAGEMRERLNTAIEKKLSEGEEEEHLTRQLTLIQSAQITTIDSFCSYILKSYFHVIGLDPNYRVMDEGEGKLLKTQVVQELLESYFEEATPEFQEFVECLATGKNDQILEDSILRLYEFAMSYPYPEKWLEECLSVYSARTMEEFENAGWLQGWLNSTRELIGDLEELLEKALSICKENGGPYLYEPAILSDLENLEKCKGAKGYREFYQAFQSMDKWARLSTKKDETIDENKKKQVKALRDQVKDEIKALEEDYFAESPETEFADMQAAGRPMKVLVELTLAFTRRFAEEKRARNLCDFHDMEHLALSILVDEEGQPTDTAKELSGRFKEIMIDEYQDSNLVQEAILTAVSREHEGLRNIFMVGDVKQSIYRFRLARPELFLEKYETYTLEDSDCQRIDLKKNFRSRREILAFTNEIFREVMRQNPGKILYTAETALYPGADYPEMDPMTLRPELLLLDLDEDEELMERVRMTPGELEAELTGQRILKMVGKEEIFDKTIGKTGSMRKIEFKDIVILFRSPSAFAESYGKVLENMGIPVYVGTRSGYFSTREVQVVLSLLKIIDNSSQDIPLAAVLLSSIGGFTKKETALIRSSCGEEKAFHESCRWYRENGEDEKLRKKLEDFYALLEDFRQQAAFTPIHELLWYIFDVTGYAEEAAVMPAGEQRAQNLKMLVQKAWDYEKTSYRGLFNFIRYIENLQKYDVDYGEAQSLGENRNVVQIMSIHRSKGLEFPVVFLGGLEKQFNKMDTRSRMVLDADLGIGFDMVDPVLRVRRTTLFKRCIQAKVNDDNIGEEIRVLYVALTRAKEKLILTGAVSGLEKKLERWCQSASPLKYGLSYQILSGAGGYLDLLMPVLLKYESARELLGEKGEIRPLREEEDAVWTTPVAIRKLSVQDLLAGGVEQEARKALDIESLRLLRSDEIYEPEFHEILGKRMAEAEEQHYQRIPVKLTVSQLKRQSEAELETESELLYGEESKKEADWEDWERIFEDSLFKEQTDLKTGTEEALPEVEEIIPDFLKDEAPVQGAARGTAYHIFLQYLDFTRAESLEAVEEQLQELKEKGRLTREEAAAIDCRRILCFSKGALGQRMARAQQAGVLFREQHFIYAIPAARLYPEAEEGRKLLIQGVVDAYFEEADGLILVDYKTDYVEKGGEAVLYRKYAAQLNYYTEALEQLTGRKVKEKILYSVRLQKELREN</sequence>
<evidence type="ECO:0000256" key="9">
    <source>
        <dbReference type="ARBA" id="ARBA00023204"/>
    </source>
</evidence>
<keyword evidence="7 13" id="KW-0067">ATP-binding</keyword>
<dbReference type="InterPro" id="IPR014017">
    <property type="entry name" value="DNA_helicase_UvrD-like_C"/>
</dbReference>
<comment type="cofactor">
    <cofactor evidence="13">
        <name>Mg(2+)</name>
        <dbReference type="ChEBI" id="CHEBI:18420"/>
    </cofactor>
</comment>
<evidence type="ECO:0000256" key="13">
    <source>
        <dbReference type="HAMAP-Rule" id="MF_01451"/>
    </source>
</evidence>
<dbReference type="HAMAP" id="MF_01451">
    <property type="entry name" value="AddA"/>
    <property type="match status" value="1"/>
</dbReference>
<dbReference type="GO" id="GO:0000724">
    <property type="term" value="P:double-strand break repair via homologous recombination"/>
    <property type="evidence" value="ECO:0007669"/>
    <property type="project" value="UniProtKB-UniRule"/>
</dbReference>
<dbReference type="GO" id="GO:0005829">
    <property type="term" value="C:cytosol"/>
    <property type="evidence" value="ECO:0007669"/>
    <property type="project" value="TreeGrafter"/>
</dbReference>
<keyword evidence="9 13" id="KW-0234">DNA repair</keyword>
<dbReference type="EC" id="3.1.-.-" evidence="13"/>
<dbReference type="Pfam" id="PF00580">
    <property type="entry name" value="UvrD-helicase"/>
    <property type="match status" value="1"/>
</dbReference>
<dbReference type="Pfam" id="PF13361">
    <property type="entry name" value="UvrD_C"/>
    <property type="match status" value="1"/>
</dbReference>
<evidence type="ECO:0000256" key="5">
    <source>
        <dbReference type="ARBA" id="ARBA00022806"/>
    </source>
</evidence>
<dbReference type="GO" id="GO:0003690">
    <property type="term" value="F:double-stranded DNA binding"/>
    <property type="evidence" value="ECO:0007669"/>
    <property type="project" value="UniProtKB-UniRule"/>
</dbReference>
<feature type="domain" description="UvrD-like helicase C-terminal" evidence="16">
    <location>
        <begin position="490"/>
        <end position="791"/>
    </location>
</feature>
<reference evidence="17 18" key="1">
    <citation type="submission" date="2021-10" db="EMBL/GenBank/DDBJ databases">
        <title>Anaerobic single-cell dispensing facilitates the cultivation of human gut bacteria.</title>
        <authorList>
            <person name="Afrizal A."/>
        </authorList>
    </citation>
    <scope>NUCLEOTIDE SEQUENCE [LARGE SCALE GENOMIC DNA]</scope>
    <source>
        <strain evidence="17 18">CLA-AA-H277</strain>
    </source>
</reference>
<dbReference type="EC" id="5.6.2.4" evidence="13"/>
<dbReference type="InterPro" id="IPR011604">
    <property type="entry name" value="PDDEXK-like_dom_sf"/>
</dbReference>
<evidence type="ECO:0000313" key="17">
    <source>
        <dbReference type="EMBL" id="MCC2188754.1"/>
    </source>
</evidence>
<dbReference type="InterPro" id="IPR000212">
    <property type="entry name" value="DNA_helicase_UvrD/REP"/>
</dbReference>
<dbReference type="PROSITE" id="PS51217">
    <property type="entry name" value="UVRD_HELICASE_CTER"/>
    <property type="match status" value="1"/>
</dbReference>
<evidence type="ECO:0000256" key="4">
    <source>
        <dbReference type="ARBA" id="ARBA00022801"/>
    </source>
</evidence>
<dbReference type="CDD" id="cd17932">
    <property type="entry name" value="DEXQc_UvrD"/>
    <property type="match status" value="1"/>
</dbReference>
<comment type="similarity">
    <text evidence="13">Belongs to the helicase family. AddA subfamily.</text>
</comment>
<dbReference type="EMBL" id="JAJEPR010000003">
    <property type="protein sequence ID" value="MCC2188754.1"/>
    <property type="molecule type" value="Genomic_DNA"/>
</dbReference>
<dbReference type="SUPFAM" id="SSF52980">
    <property type="entry name" value="Restriction endonuclease-like"/>
    <property type="match status" value="1"/>
</dbReference>
<keyword evidence="10 13" id="KW-0413">Isomerase</keyword>
<comment type="caution">
    <text evidence="17">The sequence shown here is derived from an EMBL/GenBank/DDBJ whole genome shotgun (WGS) entry which is preliminary data.</text>
</comment>
<keyword evidence="4 13" id="KW-0378">Hydrolase</keyword>
<dbReference type="NCBIfam" id="TIGR02785">
    <property type="entry name" value="addA_Gpos"/>
    <property type="match status" value="1"/>
</dbReference>
<evidence type="ECO:0000256" key="2">
    <source>
        <dbReference type="ARBA" id="ARBA00022741"/>
    </source>
</evidence>
<dbReference type="InterPro" id="IPR027417">
    <property type="entry name" value="P-loop_NTPase"/>
</dbReference>
<feature type="binding site" evidence="14">
    <location>
        <begin position="24"/>
        <end position="31"/>
    </location>
    <ligand>
        <name>ATP</name>
        <dbReference type="ChEBI" id="CHEBI:30616"/>
    </ligand>
</feature>
<dbReference type="Gene3D" id="3.90.320.10">
    <property type="match status" value="1"/>
</dbReference>